<dbReference type="InterPro" id="IPR009100">
    <property type="entry name" value="AcylCoA_DH/oxidase_NM_dom_sf"/>
</dbReference>
<dbReference type="SUPFAM" id="SSF56645">
    <property type="entry name" value="Acyl-CoA dehydrogenase NM domain-like"/>
    <property type="match status" value="1"/>
</dbReference>
<evidence type="ECO:0000259" key="6">
    <source>
        <dbReference type="Pfam" id="PF00441"/>
    </source>
</evidence>
<feature type="domain" description="Acyl-CoA dehydrogenase/oxidase C-terminal" evidence="6">
    <location>
        <begin position="193"/>
        <end position="318"/>
    </location>
</feature>
<proteinExistence type="inferred from homology"/>
<dbReference type="Pfam" id="PF02771">
    <property type="entry name" value="Acyl-CoA_dh_N"/>
    <property type="match status" value="1"/>
</dbReference>
<organism evidence="8 9">
    <name type="scientific">Phytohabitans aurantiacus</name>
    <dbReference type="NCBI Taxonomy" id="3016789"/>
    <lineage>
        <taxon>Bacteria</taxon>
        <taxon>Bacillati</taxon>
        <taxon>Actinomycetota</taxon>
        <taxon>Actinomycetes</taxon>
        <taxon>Micromonosporales</taxon>
        <taxon>Micromonosporaceae</taxon>
    </lineage>
</organism>
<dbReference type="InterPro" id="IPR009075">
    <property type="entry name" value="AcylCo_DH/oxidase_C"/>
</dbReference>
<keyword evidence="3" id="KW-0285">Flavoprotein</keyword>
<dbReference type="Pfam" id="PF00441">
    <property type="entry name" value="Acyl-CoA_dh_1"/>
    <property type="match status" value="1"/>
</dbReference>
<evidence type="ECO:0000256" key="4">
    <source>
        <dbReference type="ARBA" id="ARBA00022827"/>
    </source>
</evidence>
<protein>
    <submittedName>
        <fullName evidence="8">Acyl-CoA dehydrogenase</fullName>
    </submittedName>
</protein>
<evidence type="ECO:0000256" key="2">
    <source>
        <dbReference type="ARBA" id="ARBA00009347"/>
    </source>
</evidence>
<dbReference type="InterPro" id="IPR036250">
    <property type="entry name" value="AcylCo_DH-like_C"/>
</dbReference>
<dbReference type="EMBL" id="BSDI01000024">
    <property type="protein sequence ID" value="GLH99514.1"/>
    <property type="molecule type" value="Genomic_DNA"/>
</dbReference>
<dbReference type="InterPro" id="IPR013786">
    <property type="entry name" value="AcylCoA_DH/ox_N"/>
</dbReference>
<dbReference type="Proteomes" id="UP001144280">
    <property type="component" value="Unassembled WGS sequence"/>
</dbReference>
<evidence type="ECO:0000313" key="8">
    <source>
        <dbReference type="EMBL" id="GLH99514.1"/>
    </source>
</evidence>
<evidence type="ECO:0000256" key="5">
    <source>
        <dbReference type="ARBA" id="ARBA00023002"/>
    </source>
</evidence>
<sequence length="334" mass="35192">MELTEERAALREAVRDLLRKDPDGHWPRLCGEIGAAGLAVPERFGGAGASLVEAHLVLEELGRGLTPSPFLGSAVLAAQALLATDAGAACARLLPGIADGSRIAALALTGGVTVTHDDRLHGTAHHVLDGDTAEILLVAVPSGLYEVDPGDVSRTHTPTLDLTRRLATVELRGAAGRRLGPCRPDRLRDIAAVALSAEQVGAASRALELTVEYTKTRVQFGRPIGAFQALQHRLADLYVLVESARSASYAAVDAIVAQAPDAAELATVAAVHCTETLERVAAEMIQIHGGIGITWEHDAHRYFKRAHGTKHLFGGPHENLARLAVTIVDAPGLE</sequence>
<comment type="caution">
    <text evidence="8">The sequence shown here is derived from an EMBL/GenBank/DDBJ whole genome shotgun (WGS) entry which is preliminary data.</text>
</comment>
<evidence type="ECO:0000313" key="9">
    <source>
        <dbReference type="Proteomes" id="UP001144280"/>
    </source>
</evidence>
<dbReference type="Gene3D" id="1.20.140.10">
    <property type="entry name" value="Butyryl-CoA Dehydrogenase, subunit A, domain 3"/>
    <property type="match status" value="1"/>
</dbReference>
<gene>
    <name evidence="8" type="ORF">Pa4123_47900</name>
</gene>
<reference evidence="8" key="1">
    <citation type="submission" date="2022-12" db="EMBL/GenBank/DDBJ databases">
        <title>New Phytohabitans aurantiacus sp. RD004123 nov., an actinomycete isolated from soil.</title>
        <authorList>
            <person name="Triningsih D.W."/>
            <person name="Harunari E."/>
            <person name="Igarashi Y."/>
        </authorList>
    </citation>
    <scope>NUCLEOTIDE SEQUENCE</scope>
    <source>
        <strain evidence="8">RD004123</strain>
    </source>
</reference>
<accession>A0ABQ5QZC9</accession>
<dbReference type="InterPro" id="IPR037069">
    <property type="entry name" value="AcylCoA_DH/ox_N_sf"/>
</dbReference>
<feature type="domain" description="Acyl-CoA dehydrogenase/oxidase N-terminal" evidence="7">
    <location>
        <begin position="26"/>
        <end position="100"/>
    </location>
</feature>
<keyword evidence="9" id="KW-1185">Reference proteome</keyword>
<comment type="similarity">
    <text evidence="2">Belongs to the acyl-CoA dehydrogenase family.</text>
</comment>
<evidence type="ECO:0000259" key="7">
    <source>
        <dbReference type="Pfam" id="PF02771"/>
    </source>
</evidence>
<dbReference type="PANTHER" id="PTHR43884">
    <property type="entry name" value="ACYL-COA DEHYDROGENASE"/>
    <property type="match status" value="1"/>
</dbReference>
<name>A0ABQ5QZC9_9ACTN</name>
<dbReference type="Gene3D" id="1.10.540.10">
    <property type="entry name" value="Acyl-CoA dehydrogenase/oxidase, N-terminal domain"/>
    <property type="match status" value="1"/>
</dbReference>
<keyword evidence="5" id="KW-0560">Oxidoreductase</keyword>
<comment type="cofactor">
    <cofactor evidence="1">
        <name>FAD</name>
        <dbReference type="ChEBI" id="CHEBI:57692"/>
    </cofactor>
</comment>
<dbReference type="SUPFAM" id="SSF47203">
    <property type="entry name" value="Acyl-CoA dehydrogenase C-terminal domain-like"/>
    <property type="match status" value="1"/>
</dbReference>
<keyword evidence="4" id="KW-0274">FAD</keyword>
<evidence type="ECO:0000256" key="3">
    <source>
        <dbReference type="ARBA" id="ARBA00022630"/>
    </source>
</evidence>
<dbReference type="PANTHER" id="PTHR43884:SF20">
    <property type="entry name" value="ACYL-COA DEHYDROGENASE FADE28"/>
    <property type="match status" value="1"/>
</dbReference>
<evidence type="ECO:0000256" key="1">
    <source>
        <dbReference type="ARBA" id="ARBA00001974"/>
    </source>
</evidence>